<sequence>MAVDSPFGGYIEDAKTGALKVRMEPQAFLDIDAACQNLIDELTVAQYDARSLGEKESWGLGENNPRLTSAIELVKLFREKAFGGPNNAYDTVGDYITVATEIQNLFKTIRDAYEQTDAEFARQLREIRV</sequence>
<proteinExistence type="predicted"/>
<name>A0ABZ1YPN3_9NOCA</name>
<evidence type="ECO:0000313" key="1">
    <source>
        <dbReference type="EMBL" id="WUV45194.1"/>
    </source>
</evidence>
<protein>
    <recommendedName>
        <fullName evidence="3">PE domain-containing protein</fullName>
    </recommendedName>
</protein>
<accession>A0ABZ1YPN3</accession>
<evidence type="ECO:0000313" key="2">
    <source>
        <dbReference type="Proteomes" id="UP001432062"/>
    </source>
</evidence>
<organism evidence="1 2">
    <name type="scientific">Nocardia vinacea</name>
    <dbReference type="NCBI Taxonomy" id="96468"/>
    <lineage>
        <taxon>Bacteria</taxon>
        <taxon>Bacillati</taxon>
        <taxon>Actinomycetota</taxon>
        <taxon>Actinomycetes</taxon>
        <taxon>Mycobacteriales</taxon>
        <taxon>Nocardiaceae</taxon>
        <taxon>Nocardia</taxon>
    </lineage>
</organism>
<dbReference type="Proteomes" id="UP001432062">
    <property type="component" value="Chromosome"/>
</dbReference>
<keyword evidence="2" id="KW-1185">Reference proteome</keyword>
<evidence type="ECO:0008006" key="3">
    <source>
        <dbReference type="Google" id="ProtNLM"/>
    </source>
</evidence>
<reference evidence="1" key="1">
    <citation type="submission" date="2022-10" db="EMBL/GenBank/DDBJ databases">
        <title>The complete genomes of actinobacterial strains from the NBC collection.</title>
        <authorList>
            <person name="Joergensen T.S."/>
            <person name="Alvarez Arevalo M."/>
            <person name="Sterndorff E.B."/>
            <person name="Faurdal D."/>
            <person name="Vuksanovic O."/>
            <person name="Mourched A.-S."/>
            <person name="Charusanti P."/>
            <person name="Shaw S."/>
            <person name="Blin K."/>
            <person name="Weber T."/>
        </authorList>
    </citation>
    <scope>NUCLEOTIDE SEQUENCE</scope>
    <source>
        <strain evidence="1">NBC_01482</strain>
    </source>
</reference>
<dbReference type="RefSeq" id="WP_327098403.1">
    <property type="nucleotide sequence ID" value="NZ_CP109149.1"/>
</dbReference>
<gene>
    <name evidence="1" type="ORF">OG563_39740</name>
</gene>
<dbReference type="EMBL" id="CP109441">
    <property type="protein sequence ID" value="WUV45194.1"/>
    <property type="molecule type" value="Genomic_DNA"/>
</dbReference>